<dbReference type="RefSeq" id="WP_079654209.1">
    <property type="nucleotide sequence ID" value="NZ_LT670846.1"/>
</dbReference>
<proteinExistence type="predicted"/>
<gene>
    <name evidence="1" type="ORF">SAMN05444391_1102</name>
</gene>
<dbReference type="PANTHER" id="PTHR11669">
    <property type="entry name" value="REPLICATION FACTOR C / DNA POLYMERASE III GAMMA-TAU SUBUNIT"/>
    <property type="match status" value="1"/>
</dbReference>
<dbReference type="OrthoDB" id="9810148at2"/>
<accession>A0A1M6SNX0</accession>
<dbReference type="Proteomes" id="UP000189810">
    <property type="component" value="Chromosome I"/>
</dbReference>
<dbReference type="InterPro" id="IPR050238">
    <property type="entry name" value="DNA_Rep/Repair_Clamp_Loader"/>
</dbReference>
<name>A0A1M6SNX0_9AQUI</name>
<dbReference type="SUPFAM" id="SSF52540">
    <property type="entry name" value="P-loop containing nucleoside triphosphate hydrolases"/>
    <property type="match status" value="1"/>
</dbReference>
<dbReference type="STRING" id="381751.SAMN05444391_1102"/>
<dbReference type="AlphaFoldDB" id="A0A1M6SNX0"/>
<evidence type="ECO:0000313" key="1">
    <source>
        <dbReference type="EMBL" id="SHK46356.1"/>
    </source>
</evidence>
<protein>
    <submittedName>
        <fullName evidence="1">DNA polymerase-3 subunit delta</fullName>
    </submittedName>
</protein>
<dbReference type="InterPro" id="IPR027417">
    <property type="entry name" value="P-loop_NTPase"/>
</dbReference>
<evidence type="ECO:0000313" key="2">
    <source>
        <dbReference type="Proteomes" id="UP000189810"/>
    </source>
</evidence>
<organism evidence="1 2">
    <name type="scientific">Thermocrinis minervae</name>
    <dbReference type="NCBI Taxonomy" id="381751"/>
    <lineage>
        <taxon>Bacteria</taxon>
        <taxon>Pseudomonadati</taxon>
        <taxon>Aquificota</taxon>
        <taxon>Aquificia</taxon>
        <taxon>Aquificales</taxon>
        <taxon>Aquificaceae</taxon>
        <taxon>Thermocrinis</taxon>
    </lineage>
</organism>
<dbReference type="GO" id="GO:0006261">
    <property type="term" value="P:DNA-templated DNA replication"/>
    <property type="evidence" value="ECO:0007669"/>
    <property type="project" value="TreeGrafter"/>
</dbReference>
<dbReference type="Gene3D" id="3.40.50.300">
    <property type="entry name" value="P-loop containing nucleotide triphosphate hydrolases"/>
    <property type="match status" value="1"/>
</dbReference>
<dbReference type="EMBL" id="LT670846">
    <property type="protein sequence ID" value="SHK46356.1"/>
    <property type="molecule type" value="Genomic_DNA"/>
</dbReference>
<reference evidence="1 2" key="1">
    <citation type="submission" date="2016-11" db="EMBL/GenBank/DDBJ databases">
        <authorList>
            <person name="Jaros S."/>
            <person name="Januszkiewicz K."/>
            <person name="Wedrychowicz H."/>
        </authorList>
    </citation>
    <scope>NUCLEOTIDE SEQUENCE [LARGE SCALE GENOMIC DNA]</scope>
    <source>
        <strain evidence="1 2">DSM 19557</strain>
    </source>
</reference>
<dbReference type="Pfam" id="PF13177">
    <property type="entry name" value="DNA_pol3_delta2"/>
    <property type="match status" value="2"/>
</dbReference>
<sequence length="298" mass="33843">MRERIEKFLGSMYRHNKVPNAIVFYGKEGVGKKTIAFELAKALLCLKNTFPACESCASCLHMNNFKHMMETSPEDLEVFVEGQSGKEVFAYFQGDHPDFVYVLPEKTEIKIDQIRAVKEFAYLRPGLSKRKVVLIGKAHTMNPYSQNALLKVLEEPPLDTYFLLTCDSLDKLLPTVKSRSFLIEVPPFTDEEISQITGVKDPQLLRLADGSVSMLKEIMQKKNLLQMAQDFLKKDPLEVYKVASQAEDLSVQDQEFLLKILEAMAEDANAQDAIALARENLGRGIRLDLFLTYLSFTF</sequence>
<keyword evidence="2" id="KW-1185">Reference proteome</keyword>
<dbReference type="PANTHER" id="PTHR11669:SF8">
    <property type="entry name" value="DNA POLYMERASE III SUBUNIT DELTA"/>
    <property type="match status" value="1"/>
</dbReference>